<name>A0ABQ1C7I1_9MYCO</name>
<accession>A0ABQ1C7I1</accession>
<protein>
    <submittedName>
        <fullName evidence="1">Uncharacterized protein</fullName>
    </submittedName>
</protein>
<evidence type="ECO:0000313" key="1">
    <source>
        <dbReference type="EMBL" id="GFG80453.1"/>
    </source>
</evidence>
<gene>
    <name evidence="1" type="ORF">MPRG_37290</name>
</gene>
<proteinExistence type="predicted"/>
<evidence type="ECO:0000313" key="2">
    <source>
        <dbReference type="Proteomes" id="UP000465240"/>
    </source>
</evidence>
<sequence length="57" mass="6668">MWALTTSHGMRVDNIEREQDARQAVYMLGHPRMIGPSSWQVVDNRGRQFVAEVRRAR</sequence>
<dbReference type="Proteomes" id="UP000465240">
    <property type="component" value="Unassembled WGS sequence"/>
</dbReference>
<comment type="caution">
    <text evidence="1">The sequence shown here is derived from an EMBL/GenBank/DDBJ whole genome shotgun (WGS) entry which is preliminary data.</text>
</comment>
<keyword evidence="2" id="KW-1185">Reference proteome</keyword>
<organism evidence="1 2">
    <name type="scientific">Mycobacterium paragordonae</name>
    <dbReference type="NCBI Taxonomy" id="1389713"/>
    <lineage>
        <taxon>Bacteria</taxon>
        <taxon>Bacillati</taxon>
        <taxon>Actinomycetota</taxon>
        <taxon>Actinomycetes</taxon>
        <taxon>Mycobacteriales</taxon>
        <taxon>Mycobacteriaceae</taxon>
        <taxon>Mycobacterium</taxon>
    </lineage>
</organism>
<dbReference type="EMBL" id="BLKX01000001">
    <property type="protein sequence ID" value="GFG80453.1"/>
    <property type="molecule type" value="Genomic_DNA"/>
</dbReference>
<reference evidence="1 2" key="1">
    <citation type="journal article" date="2019" name="Emerg. Microbes Infect.">
        <title>Comprehensive subspecies identification of 175 nontuberculous mycobacteria species based on 7547 genomic profiles.</title>
        <authorList>
            <person name="Matsumoto Y."/>
            <person name="Kinjo T."/>
            <person name="Motooka D."/>
            <person name="Nabeya D."/>
            <person name="Jung N."/>
            <person name="Uechi K."/>
            <person name="Horii T."/>
            <person name="Iida T."/>
            <person name="Fujita J."/>
            <person name="Nakamura S."/>
        </authorList>
    </citation>
    <scope>NUCLEOTIDE SEQUENCE [LARGE SCALE GENOMIC DNA]</scope>
    <source>
        <strain evidence="1 2">JCM 18565</strain>
    </source>
</reference>